<dbReference type="Pfam" id="PF02615">
    <property type="entry name" value="Ldh_2"/>
    <property type="match status" value="1"/>
</dbReference>
<keyword evidence="4" id="KW-1185">Reference proteome</keyword>
<dbReference type="SUPFAM" id="SSF89733">
    <property type="entry name" value="L-sulfolactate dehydrogenase-like"/>
    <property type="match status" value="1"/>
</dbReference>
<comment type="similarity">
    <text evidence="1">Belongs to the LDH2/MDH2 oxidoreductase family.</text>
</comment>
<organism evidence="3 4">
    <name type="scientific">Hyphobacterium marinum</name>
    <dbReference type="NCBI Taxonomy" id="3116574"/>
    <lineage>
        <taxon>Bacteria</taxon>
        <taxon>Pseudomonadati</taxon>
        <taxon>Pseudomonadota</taxon>
        <taxon>Alphaproteobacteria</taxon>
        <taxon>Maricaulales</taxon>
        <taxon>Maricaulaceae</taxon>
        <taxon>Hyphobacterium</taxon>
    </lineage>
</organism>
<dbReference type="EMBL" id="JAZDRO010000002">
    <property type="protein sequence ID" value="MEE2566173.1"/>
    <property type="molecule type" value="Genomic_DNA"/>
</dbReference>
<dbReference type="PANTHER" id="PTHR11091:SF0">
    <property type="entry name" value="MALATE DEHYDROGENASE"/>
    <property type="match status" value="1"/>
</dbReference>
<dbReference type="Gene3D" id="3.30.1370.60">
    <property type="entry name" value="Hypothetical oxidoreductase yiak, domain 2"/>
    <property type="match status" value="1"/>
</dbReference>
<dbReference type="NCBIfam" id="NF007504">
    <property type="entry name" value="PRK10098.1"/>
    <property type="match status" value="1"/>
</dbReference>
<reference evidence="3 4" key="1">
    <citation type="submission" date="2024-01" db="EMBL/GenBank/DDBJ databases">
        <title>Hyphobacterium bacterium isolated from marine sediment.</title>
        <authorList>
            <person name="Zhao S."/>
        </authorList>
    </citation>
    <scope>NUCLEOTIDE SEQUENCE [LARGE SCALE GENOMIC DNA]</scope>
    <source>
        <strain evidence="3 4">Y60-23</strain>
    </source>
</reference>
<name>A0ABU7LX91_9PROT</name>
<evidence type="ECO:0000313" key="3">
    <source>
        <dbReference type="EMBL" id="MEE2566173.1"/>
    </source>
</evidence>
<comment type="caution">
    <text evidence="3">The sequence shown here is derived from an EMBL/GenBank/DDBJ whole genome shotgun (WGS) entry which is preliminary data.</text>
</comment>
<dbReference type="InterPro" id="IPR036111">
    <property type="entry name" value="Mal/L-sulfo/L-lacto_DH-like_sf"/>
</dbReference>
<dbReference type="InterPro" id="IPR043143">
    <property type="entry name" value="Mal/L-sulf/L-lact_DH-like_NADP"/>
</dbReference>
<dbReference type="Proteomes" id="UP001310692">
    <property type="component" value="Unassembled WGS sequence"/>
</dbReference>
<accession>A0ABU7LX91</accession>
<dbReference type="RefSeq" id="WP_330195713.1">
    <property type="nucleotide sequence ID" value="NZ_JAZDRO010000002.1"/>
</dbReference>
<gene>
    <name evidence="3" type="ORF">V0U35_05725</name>
</gene>
<dbReference type="Gene3D" id="1.10.1530.10">
    <property type="match status" value="1"/>
</dbReference>
<evidence type="ECO:0000256" key="1">
    <source>
        <dbReference type="ARBA" id="ARBA00006056"/>
    </source>
</evidence>
<protein>
    <submittedName>
        <fullName evidence="3">Malate/lactate/ureidoglycolate dehydrogenase</fullName>
    </submittedName>
</protein>
<dbReference type="InterPro" id="IPR043144">
    <property type="entry name" value="Mal/L-sulf/L-lact_DH-like_ah"/>
</dbReference>
<dbReference type="PANTHER" id="PTHR11091">
    <property type="entry name" value="OXIDOREDUCTASE-RELATED"/>
    <property type="match status" value="1"/>
</dbReference>
<evidence type="ECO:0000313" key="4">
    <source>
        <dbReference type="Proteomes" id="UP001310692"/>
    </source>
</evidence>
<evidence type="ECO:0000256" key="2">
    <source>
        <dbReference type="ARBA" id="ARBA00023002"/>
    </source>
</evidence>
<proteinExistence type="inferred from homology"/>
<dbReference type="InterPro" id="IPR003767">
    <property type="entry name" value="Malate/L-lactate_DH-like"/>
</dbReference>
<sequence>MDSHDVRIPSETLSAFCRDALIAAGARDGDARKVAAQLVEANLAGHDSHGAGLLPAYVKHAKGGLVDLAAEPDLTDDTGAILKIDAKGGWGRPSGDFAMAKGAARAEVQGSAIVALANAHHLGRIGAYGELAAQAGLISIHFVNVTDHDPMVAPYRGSDARFGTNPVCIAFPPTPERAMFLLDMATSRIALGKARVAANRGDRVAFGAIIDENGMPTDDPSGFKGFELKGALAPLGDHKGYGLAFAAELLAGVLTGGGTIQPANERRGGIRNHMLSILLKPDAFGDPDAMEAEMDAMMAYALASPPADWDSPVLMPGDPERALRAKRAQTGIPFDPVTLGELNKAAEGLGLKDRLG</sequence>
<keyword evidence="2" id="KW-0560">Oxidoreductase</keyword>